<keyword evidence="4" id="KW-0804">Transcription</keyword>
<proteinExistence type="predicted"/>
<accession>A0A0P8W9X5</accession>
<dbReference type="PROSITE" id="PS50932">
    <property type="entry name" value="HTH_LACI_2"/>
    <property type="match status" value="1"/>
</dbReference>
<evidence type="ECO:0000256" key="2">
    <source>
        <dbReference type="ARBA" id="ARBA00023015"/>
    </source>
</evidence>
<dbReference type="SMART" id="SM00354">
    <property type="entry name" value="HTH_LACI"/>
    <property type="match status" value="1"/>
</dbReference>
<dbReference type="InterPro" id="IPR010982">
    <property type="entry name" value="Lambda_DNA-bd_dom_sf"/>
</dbReference>
<evidence type="ECO:0000256" key="1">
    <source>
        <dbReference type="ARBA" id="ARBA00022491"/>
    </source>
</evidence>
<dbReference type="InterPro" id="IPR001761">
    <property type="entry name" value="Peripla_BP/Lac1_sug-bd_dom"/>
</dbReference>
<dbReference type="Proteomes" id="UP000050326">
    <property type="component" value="Unassembled WGS sequence"/>
</dbReference>
<dbReference type="RefSeq" id="WP_054874671.1">
    <property type="nucleotide sequence ID" value="NZ_LKET01000029.1"/>
</dbReference>
<dbReference type="SUPFAM" id="SSF53822">
    <property type="entry name" value="Periplasmic binding protein-like I"/>
    <property type="match status" value="1"/>
</dbReference>
<keyword evidence="1" id="KW-0678">Repressor</keyword>
<keyword evidence="2" id="KW-0805">Transcription regulation</keyword>
<dbReference type="OrthoDB" id="369222at2"/>
<dbReference type="Gene3D" id="3.40.50.2300">
    <property type="match status" value="2"/>
</dbReference>
<protein>
    <submittedName>
        <fullName evidence="6">Catabolite control protein A</fullName>
    </submittedName>
</protein>
<dbReference type="PANTHER" id="PTHR30146">
    <property type="entry name" value="LACI-RELATED TRANSCRIPTIONAL REPRESSOR"/>
    <property type="match status" value="1"/>
</dbReference>
<evidence type="ECO:0000313" key="7">
    <source>
        <dbReference type="Proteomes" id="UP000050326"/>
    </source>
</evidence>
<dbReference type="Pfam" id="PF00532">
    <property type="entry name" value="Peripla_BP_1"/>
    <property type="match status" value="1"/>
</dbReference>
<name>A0A0P8W9X5_9CLOT</name>
<organism evidence="6 7">
    <name type="scientific">Oxobacter pfennigii</name>
    <dbReference type="NCBI Taxonomy" id="36849"/>
    <lineage>
        <taxon>Bacteria</taxon>
        <taxon>Bacillati</taxon>
        <taxon>Bacillota</taxon>
        <taxon>Clostridia</taxon>
        <taxon>Eubacteriales</taxon>
        <taxon>Clostridiaceae</taxon>
        <taxon>Oxobacter</taxon>
    </lineage>
</organism>
<dbReference type="STRING" id="36849.OXPF_15990"/>
<comment type="caution">
    <text evidence="6">The sequence shown here is derived from an EMBL/GenBank/DDBJ whole genome shotgun (WGS) entry which is preliminary data.</text>
</comment>
<dbReference type="EMBL" id="LKET01000029">
    <property type="protein sequence ID" value="KPU44516.1"/>
    <property type="molecule type" value="Genomic_DNA"/>
</dbReference>
<evidence type="ECO:0000256" key="4">
    <source>
        <dbReference type="ARBA" id="ARBA00023163"/>
    </source>
</evidence>
<dbReference type="InterPro" id="IPR028082">
    <property type="entry name" value="Peripla_BP_I"/>
</dbReference>
<dbReference type="GO" id="GO:0000976">
    <property type="term" value="F:transcription cis-regulatory region binding"/>
    <property type="evidence" value="ECO:0007669"/>
    <property type="project" value="TreeGrafter"/>
</dbReference>
<keyword evidence="3" id="KW-0238">DNA-binding</keyword>
<reference evidence="6 7" key="1">
    <citation type="submission" date="2015-09" db="EMBL/GenBank/DDBJ databases">
        <title>Genome sequence of Oxobacter pfennigii DSM 3222.</title>
        <authorList>
            <person name="Poehlein A."/>
            <person name="Bengelsdorf F.R."/>
            <person name="Schiel-Bengelsdorf B."/>
            <person name="Duerre P."/>
            <person name="Daniel R."/>
        </authorList>
    </citation>
    <scope>NUCLEOTIDE SEQUENCE [LARGE SCALE GENOMIC DNA]</scope>
    <source>
        <strain evidence="6 7">DSM 3222</strain>
    </source>
</reference>
<dbReference type="SUPFAM" id="SSF47413">
    <property type="entry name" value="lambda repressor-like DNA-binding domains"/>
    <property type="match status" value="1"/>
</dbReference>
<sequence>MTINLKTVAEYAGVSSSTVSRVISGKSYVNEDTRERVLKAVKELGYTPNTLAKGLKMGRTNTIALMVPSIENEIFPIVTRGVENTARKNGFTVILCNTDENAEVEKEYINKLQNRWIDGFIISSMLPSSDHIRKLKADGFPVVLTSRFYDDSIDAVVIDNYRAAYDAVSYLIRTGHKRIAIAAGRKDLSIYQKRLQGYMDALKAHGIEVDESLIMEETSGPNSFYYLTQNLLNRGIRPDAVFATSDPKAIVIIRAIKDRGLRIPADISVMGFDNIEVSALIDPPLSTVSQPLYEMGVLAAKKLIDMIKAKEKNVIPSKPVIDYMNTDIIIRKSTR</sequence>
<dbReference type="CDD" id="cd01392">
    <property type="entry name" value="HTH_LacI"/>
    <property type="match status" value="1"/>
</dbReference>
<dbReference type="Pfam" id="PF00356">
    <property type="entry name" value="LacI"/>
    <property type="match status" value="1"/>
</dbReference>
<dbReference type="Gene3D" id="1.10.260.40">
    <property type="entry name" value="lambda repressor-like DNA-binding domains"/>
    <property type="match status" value="1"/>
</dbReference>
<feature type="domain" description="HTH lacI-type" evidence="5">
    <location>
        <begin position="3"/>
        <end position="57"/>
    </location>
</feature>
<gene>
    <name evidence="6" type="primary">ccpA</name>
    <name evidence="6" type="ORF">OXPF_15990</name>
</gene>
<evidence type="ECO:0000256" key="3">
    <source>
        <dbReference type="ARBA" id="ARBA00023125"/>
    </source>
</evidence>
<dbReference type="PANTHER" id="PTHR30146:SF148">
    <property type="entry name" value="HTH-TYPE TRANSCRIPTIONAL REPRESSOR PURR-RELATED"/>
    <property type="match status" value="1"/>
</dbReference>
<dbReference type="PATRIC" id="fig|36849.3.peg.1689"/>
<evidence type="ECO:0000313" key="6">
    <source>
        <dbReference type="EMBL" id="KPU44516.1"/>
    </source>
</evidence>
<dbReference type="CDD" id="cd06267">
    <property type="entry name" value="PBP1_LacI_sugar_binding-like"/>
    <property type="match status" value="1"/>
</dbReference>
<dbReference type="AlphaFoldDB" id="A0A0P8W9X5"/>
<dbReference type="InterPro" id="IPR000843">
    <property type="entry name" value="HTH_LacI"/>
</dbReference>
<dbReference type="GO" id="GO:0003700">
    <property type="term" value="F:DNA-binding transcription factor activity"/>
    <property type="evidence" value="ECO:0007669"/>
    <property type="project" value="TreeGrafter"/>
</dbReference>
<keyword evidence="7" id="KW-1185">Reference proteome</keyword>
<evidence type="ECO:0000259" key="5">
    <source>
        <dbReference type="PROSITE" id="PS50932"/>
    </source>
</evidence>